<dbReference type="InterPro" id="IPR005202">
    <property type="entry name" value="TF_GRAS"/>
</dbReference>
<comment type="caution">
    <text evidence="6">The sequence shown here is derived from an EMBL/GenBank/DDBJ whole genome shotgun (WGS) entry which is preliminary data.</text>
</comment>
<reference evidence="6 7" key="1">
    <citation type="journal article" date="2021" name="Hortic Res">
        <title>The domestication of Cucurbita argyrosperma as revealed by the genome of its wild relative.</title>
        <authorList>
            <person name="Barrera-Redondo J."/>
            <person name="Sanchez-de la Vega G."/>
            <person name="Aguirre-Liguori J.A."/>
            <person name="Castellanos-Morales G."/>
            <person name="Gutierrez-Guerrero Y.T."/>
            <person name="Aguirre-Dugua X."/>
            <person name="Aguirre-Planter E."/>
            <person name="Tenaillon M.I."/>
            <person name="Lira-Saade R."/>
            <person name="Eguiarte L.E."/>
        </authorList>
    </citation>
    <scope>NUCLEOTIDE SEQUENCE [LARGE SCALE GENOMIC DNA]</scope>
    <source>
        <strain evidence="6">JBR-2021</strain>
    </source>
</reference>
<protein>
    <submittedName>
        <fullName evidence="6">Scarecrow-like protein 8</fullName>
    </submittedName>
</protein>
<dbReference type="Pfam" id="PF03514">
    <property type="entry name" value="GRAS"/>
    <property type="match status" value="1"/>
</dbReference>
<sequence length="184" mass="20536">MYKLISLTAPPNQKPVSSSPTTSASSSCSSLCRPMWLLRLPIHENSRFSAMNIRHVSGCFKLAFMATNLAILEAIKEDDRKLHGVDFNIRKGGHHMNLIPLLLGHQEEKVVMKLTAVVADNGGDERLKKVGESQSQLAKEHDVGFKFNMVKMELAEMMCESLGRVGYRLQIWAGLQVADFGYFV</sequence>
<keyword evidence="3" id="KW-0804">Transcription</keyword>
<name>A0AAV6N3A5_9ROSI</name>
<keyword evidence="7" id="KW-1185">Reference proteome</keyword>
<dbReference type="PROSITE" id="PS51257">
    <property type="entry name" value="PROKAR_LIPOPROTEIN"/>
    <property type="match status" value="1"/>
</dbReference>
<dbReference type="Proteomes" id="UP000685013">
    <property type="component" value="Chromosome 10"/>
</dbReference>
<proteinExistence type="predicted"/>
<comment type="subcellular location">
    <subcellularLocation>
        <location evidence="1">Nucleus</location>
    </subcellularLocation>
</comment>
<evidence type="ECO:0000256" key="3">
    <source>
        <dbReference type="ARBA" id="ARBA00023163"/>
    </source>
</evidence>
<dbReference type="AlphaFoldDB" id="A0AAV6N3A5"/>
<evidence type="ECO:0000256" key="1">
    <source>
        <dbReference type="ARBA" id="ARBA00004123"/>
    </source>
</evidence>
<evidence type="ECO:0000313" key="7">
    <source>
        <dbReference type="Proteomes" id="UP000685013"/>
    </source>
</evidence>
<keyword evidence="4" id="KW-0539">Nucleus</keyword>
<keyword evidence="2" id="KW-0805">Transcription regulation</keyword>
<dbReference type="EMBL" id="JAGKQH010000010">
    <property type="protein sequence ID" value="KAG6590433.1"/>
    <property type="molecule type" value="Genomic_DNA"/>
</dbReference>
<dbReference type="PANTHER" id="PTHR31636">
    <property type="entry name" value="OSJNBA0084A10.13 PROTEIN-RELATED"/>
    <property type="match status" value="1"/>
</dbReference>
<evidence type="ECO:0000256" key="5">
    <source>
        <dbReference type="SAM" id="MobiDB-lite"/>
    </source>
</evidence>
<feature type="non-terminal residue" evidence="6">
    <location>
        <position position="1"/>
    </location>
</feature>
<evidence type="ECO:0000256" key="4">
    <source>
        <dbReference type="ARBA" id="ARBA00023242"/>
    </source>
</evidence>
<evidence type="ECO:0000256" key="2">
    <source>
        <dbReference type="ARBA" id="ARBA00023015"/>
    </source>
</evidence>
<feature type="region of interest" description="Disordered" evidence="5">
    <location>
        <begin position="1"/>
        <end position="28"/>
    </location>
</feature>
<accession>A0AAV6N3A5</accession>
<organism evidence="6 7">
    <name type="scientific">Cucurbita argyrosperma subsp. sororia</name>
    <dbReference type="NCBI Taxonomy" id="37648"/>
    <lineage>
        <taxon>Eukaryota</taxon>
        <taxon>Viridiplantae</taxon>
        <taxon>Streptophyta</taxon>
        <taxon>Embryophyta</taxon>
        <taxon>Tracheophyta</taxon>
        <taxon>Spermatophyta</taxon>
        <taxon>Magnoliopsida</taxon>
        <taxon>eudicotyledons</taxon>
        <taxon>Gunneridae</taxon>
        <taxon>Pentapetalae</taxon>
        <taxon>rosids</taxon>
        <taxon>fabids</taxon>
        <taxon>Cucurbitales</taxon>
        <taxon>Cucurbitaceae</taxon>
        <taxon>Cucurbiteae</taxon>
        <taxon>Cucurbita</taxon>
    </lineage>
</organism>
<gene>
    <name evidence="6" type="primary">SCL8</name>
    <name evidence="6" type="ORF">SDJN03_15856</name>
</gene>
<evidence type="ECO:0000313" key="6">
    <source>
        <dbReference type="EMBL" id="KAG6590433.1"/>
    </source>
</evidence>
<dbReference type="GO" id="GO:0005634">
    <property type="term" value="C:nucleus"/>
    <property type="evidence" value="ECO:0007669"/>
    <property type="project" value="UniProtKB-SubCell"/>
</dbReference>
<feature type="compositionally biased region" description="Low complexity" evidence="5">
    <location>
        <begin position="17"/>
        <end position="28"/>
    </location>
</feature>